<accession>A0AAV0ZHQ2</accession>
<dbReference type="SUPFAM" id="SSF52058">
    <property type="entry name" value="L domain-like"/>
    <property type="match status" value="1"/>
</dbReference>
<dbReference type="Proteomes" id="UP001157006">
    <property type="component" value="Chromosome 2"/>
</dbReference>
<evidence type="ECO:0000313" key="1">
    <source>
        <dbReference type="EMBL" id="CAI8596394.1"/>
    </source>
</evidence>
<dbReference type="InterPro" id="IPR044974">
    <property type="entry name" value="Disease_R_plants"/>
</dbReference>
<keyword evidence="2" id="KW-1185">Reference proteome</keyword>
<proteinExistence type="predicted"/>
<dbReference type="EMBL" id="OX451737">
    <property type="protein sequence ID" value="CAI8596394.1"/>
    <property type="molecule type" value="Genomic_DNA"/>
</dbReference>
<gene>
    <name evidence="1" type="ORF">VFH_II033280</name>
</gene>
<dbReference type="GO" id="GO:0006952">
    <property type="term" value="P:defense response"/>
    <property type="evidence" value="ECO:0007669"/>
    <property type="project" value="InterPro"/>
</dbReference>
<name>A0AAV0ZHQ2_VICFA</name>
<protein>
    <submittedName>
        <fullName evidence="1">Uncharacterized protein</fullName>
    </submittedName>
</protein>
<dbReference type="PANTHER" id="PTHR11017:SF271">
    <property type="entry name" value="DISEASE RESISTANCE PROTEIN (TIR-NBS-LRR CLASS) FAMILY"/>
    <property type="match status" value="1"/>
</dbReference>
<organism evidence="1 2">
    <name type="scientific">Vicia faba</name>
    <name type="common">Broad bean</name>
    <name type="synonym">Faba vulgaris</name>
    <dbReference type="NCBI Taxonomy" id="3906"/>
    <lineage>
        <taxon>Eukaryota</taxon>
        <taxon>Viridiplantae</taxon>
        <taxon>Streptophyta</taxon>
        <taxon>Embryophyta</taxon>
        <taxon>Tracheophyta</taxon>
        <taxon>Spermatophyta</taxon>
        <taxon>Magnoliopsida</taxon>
        <taxon>eudicotyledons</taxon>
        <taxon>Gunneridae</taxon>
        <taxon>Pentapetalae</taxon>
        <taxon>rosids</taxon>
        <taxon>fabids</taxon>
        <taxon>Fabales</taxon>
        <taxon>Fabaceae</taxon>
        <taxon>Papilionoideae</taxon>
        <taxon>50 kb inversion clade</taxon>
        <taxon>NPAAA clade</taxon>
        <taxon>Hologalegina</taxon>
        <taxon>IRL clade</taxon>
        <taxon>Fabeae</taxon>
        <taxon>Vicia</taxon>
    </lineage>
</organism>
<dbReference type="PANTHER" id="PTHR11017">
    <property type="entry name" value="LEUCINE-RICH REPEAT-CONTAINING PROTEIN"/>
    <property type="match status" value="1"/>
</dbReference>
<reference evidence="1 2" key="1">
    <citation type="submission" date="2023-01" db="EMBL/GenBank/DDBJ databases">
        <authorList>
            <person name="Kreplak J."/>
        </authorList>
    </citation>
    <scope>NUCLEOTIDE SEQUENCE [LARGE SCALE GENOMIC DNA]</scope>
</reference>
<dbReference type="AlphaFoldDB" id="A0AAV0ZHQ2"/>
<sequence>MRDMGREIIREESPRRPEERSRLWFHEDVVDVLSIQNGKEGVLGLALKLPRANAKCFSTKAFEKMESLRLLQHDEVKLDGDFEYVSRDLRWLSWNGLSQIPINFYRENLVSIELKNNNLELLGNKTLVCVLIFVFHTS</sequence>
<evidence type="ECO:0000313" key="2">
    <source>
        <dbReference type="Proteomes" id="UP001157006"/>
    </source>
</evidence>